<dbReference type="GO" id="GO:0003723">
    <property type="term" value="F:RNA binding"/>
    <property type="evidence" value="ECO:0007669"/>
    <property type="project" value="InterPro"/>
</dbReference>
<organism evidence="1 2">
    <name type="scientific">Amborella trichopoda</name>
    <dbReference type="NCBI Taxonomy" id="13333"/>
    <lineage>
        <taxon>Eukaryota</taxon>
        <taxon>Viridiplantae</taxon>
        <taxon>Streptophyta</taxon>
        <taxon>Embryophyta</taxon>
        <taxon>Tracheophyta</taxon>
        <taxon>Spermatophyta</taxon>
        <taxon>Magnoliopsida</taxon>
        <taxon>Amborellales</taxon>
        <taxon>Amborellaceae</taxon>
        <taxon>Amborella</taxon>
    </lineage>
</organism>
<name>W1NWY5_AMBTC</name>
<dbReference type="HOGENOM" id="CLU_2052770_0_0_1"/>
<dbReference type="GO" id="GO:0009451">
    <property type="term" value="P:RNA modification"/>
    <property type="evidence" value="ECO:0007669"/>
    <property type="project" value="InterPro"/>
</dbReference>
<keyword evidence="2" id="KW-1185">Reference proteome</keyword>
<dbReference type="InterPro" id="IPR011990">
    <property type="entry name" value="TPR-like_helical_dom_sf"/>
</dbReference>
<protein>
    <recommendedName>
        <fullName evidence="3">Pentatricopeptide repeat-containing protein</fullName>
    </recommendedName>
</protein>
<dbReference type="Proteomes" id="UP000017836">
    <property type="component" value="Unassembled WGS sequence"/>
</dbReference>
<evidence type="ECO:0000313" key="2">
    <source>
        <dbReference type="Proteomes" id="UP000017836"/>
    </source>
</evidence>
<dbReference type="eggNOG" id="KOG4197">
    <property type="taxonomic scope" value="Eukaryota"/>
</dbReference>
<dbReference type="PANTHER" id="PTHR47926">
    <property type="entry name" value="PENTATRICOPEPTIDE REPEAT-CONTAINING PROTEIN"/>
    <property type="match status" value="1"/>
</dbReference>
<gene>
    <name evidence="1" type="ORF">AMTR_s00092p00055650</name>
</gene>
<proteinExistence type="predicted"/>
<dbReference type="Gramene" id="ERM99169">
    <property type="protein sequence ID" value="ERM99169"/>
    <property type="gene ID" value="AMTR_s00092p00055650"/>
</dbReference>
<accession>W1NWY5</accession>
<dbReference type="AlphaFoldDB" id="W1NWY5"/>
<dbReference type="Gene3D" id="1.25.40.10">
    <property type="entry name" value="Tetratricopeptide repeat domain"/>
    <property type="match status" value="1"/>
</dbReference>
<reference evidence="2" key="1">
    <citation type="journal article" date="2013" name="Science">
        <title>The Amborella genome and the evolution of flowering plants.</title>
        <authorList>
            <consortium name="Amborella Genome Project"/>
        </authorList>
    </citation>
    <scope>NUCLEOTIDE SEQUENCE [LARGE SCALE GENOMIC DNA]</scope>
</reference>
<sequence length="130" mass="14410">MITGTVKNGWLVDRLFLFLEMKRGGFMANEFALGSVLMACSGLEALNFGFSLHGYALKIGIELNLFVGCDLLDFYGKLRLISMAEHVFESITDPDVACWNALVACYVNNRVAFSGNFDSGHQVHAFDYPI</sequence>
<dbReference type="InterPro" id="IPR046960">
    <property type="entry name" value="PPR_At4g14850-like_plant"/>
</dbReference>
<evidence type="ECO:0008006" key="3">
    <source>
        <dbReference type="Google" id="ProtNLM"/>
    </source>
</evidence>
<evidence type="ECO:0000313" key="1">
    <source>
        <dbReference type="EMBL" id="ERM99169.1"/>
    </source>
</evidence>
<dbReference type="EMBL" id="KI395040">
    <property type="protein sequence ID" value="ERM99169.1"/>
    <property type="molecule type" value="Genomic_DNA"/>
</dbReference>